<dbReference type="InterPro" id="IPR018020">
    <property type="entry name" value="OHCU_decarboxylase"/>
</dbReference>
<evidence type="ECO:0000256" key="2">
    <source>
        <dbReference type="ARBA" id="ARBA00001163"/>
    </source>
</evidence>
<dbReference type="PANTHER" id="PTHR43466">
    <property type="entry name" value="2-OXO-4-HYDROXY-4-CARBOXY-5-UREIDOIMIDAZOLINE DECARBOXYLASE-RELATED"/>
    <property type="match status" value="1"/>
</dbReference>
<comment type="catalytic activity">
    <reaction evidence="2">
        <text>5-hydroxy-2-oxo-4-ureido-2,5-dihydro-1H-imidazole-5-carboxylate + H(+) = (S)-allantoin + CO2</text>
        <dbReference type="Rhea" id="RHEA:26301"/>
        <dbReference type="ChEBI" id="CHEBI:15378"/>
        <dbReference type="ChEBI" id="CHEBI:15678"/>
        <dbReference type="ChEBI" id="CHEBI:16526"/>
        <dbReference type="ChEBI" id="CHEBI:58639"/>
        <dbReference type="EC" id="4.1.1.97"/>
    </reaction>
</comment>
<evidence type="ECO:0000256" key="1">
    <source>
        <dbReference type="ARBA" id="ARBA00001043"/>
    </source>
</evidence>
<dbReference type="RefSeq" id="WP_281806326.1">
    <property type="nucleotide sequence ID" value="NZ_BSDO01000001.1"/>
</dbReference>
<evidence type="ECO:0000256" key="5">
    <source>
        <dbReference type="ARBA" id="ARBA00022793"/>
    </source>
</evidence>
<proteinExistence type="predicted"/>
<comment type="pathway">
    <text evidence="3">Purine metabolism; urate degradation; (S)-allantoin from urate: step 3/3.</text>
</comment>
<dbReference type="SUPFAM" id="SSF49472">
    <property type="entry name" value="Transthyretin (synonym: prealbumin)"/>
    <property type="match status" value="1"/>
</dbReference>
<dbReference type="EMBL" id="JAVDPY010000002">
    <property type="protein sequence ID" value="MDR6333381.1"/>
    <property type="molecule type" value="Genomic_DNA"/>
</dbReference>
<evidence type="ECO:0000313" key="13">
    <source>
        <dbReference type="Proteomes" id="UP001245370"/>
    </source>
</evidence>
<feature type="domain" description="Oxo-4-hydroxy-4-carboxy-5-ureidoimidazoline decarboxylase" evidence="9">
    <location>
        <begin position="12"/>
        <end position="166"/>
    </location>
</feature>
<evidence type="ECO:0000256" key="6">
    <source>
        <dbReference type="ARBA" id="ARBA00022801"/>
    </source>
</evidence>
<dbReference type="Gene3D" id="2.60.40.180">
    <property type="entry name" value="Transthyretin/hydroxyisourate hydrolase domain"/>
    <property type="match status" value="1"/>
</dbReference>
<dbReference type="EMBL" id="BSDO01000001">
    <property type="protein sequence ID" value="GLI21657.1"/>
    <property type="molecule type" value="Genomic_DNA"/>
</dbReference>
<dbReference type="InterPro" id="IPR023416">
    <property type="entry name" value="Transthyretin/HIU_hydrolase_d"/>
</dbReference>
<dbReference type="Proteomes" id="UP001245370">
    <property type="component" value="Unassembled WGS sequence"/>
</dbReference>
<reference evidence="10" key="1">
    <citation type="submission" date="2022-12" db="EMBL/GenBank/DDBJ databases">
        <title>Reference genome sequencing for broad-spectrum identification of bacterial and archaeal isolates by mass spectrometry.</title>
        <authorList>
            <person name="Sekiguchi Y."/>
            <person name="Tourlousse D.M."/>
        </authorList>
    </citation>
    <scope>NUCLEOTIDE SEQUENCE</scope>
    <source>
        <strain evidence="10">301</strain>
    </source>
</reference>
<dbReference type="PRINTS" id="PR00189">
    <property type="entry name" value="TRNSTHYRETIN"/>
</dbReference>
<organism evidence="10 12">
    <name type="scientific">Xanthobacter flavus</name>
    <dbReference type="NCBI Taxonomy" id="281"/>
    <lineage>
        <taxon>Bacteria</taxon>
        <taxon>Pseudomonadati</taxon>
        <taxon>Pseudomonadota</taxon>
        <taxon>Alphaproteobacteria</taxon>
        <taxon>Hyphomicrobiales</taxon>
        <taxon>Xanthobacteraceae</taxon>
        <taxon>Xanthobacter</taxon>
    </lineage>
</organism>
<dbReference type="Gene3D" id="1.10.3330.10">
    <property type="entry name" value="Oxo-4-hydroxy-4-carboxy-5-ureidoimidazoline decarboxylase"/>
    <property type="match status" value="1"/>
</dbReference>
<dbReference type="EC" id="4.1.1.97" evidence="11"/>
<dbReference type="GO" id="GO:0051997">
    <property type="term" value="F:2-oxo-4-hydroxy-4-carboxy-5-ureidoimidazoline decarboxylase activity"/>
    <property type="evidence" value="ECO:0007669"/>
    <property type="project" value="UniProtKB-EC"/>
</dbReference>
<dbReference type="GO" id="GO:0006144">
    <property type="term" value="P:purine nucleobase metabolic process"/>
    <property type="evidence" value="ECO:0007669"/>
    <property type="project" value="UniProtKB-KW"/>
</dbReference>
<dbReference type="InterPro" id="IPR000895">
    <property type="entry name" value="Transthyretin/HIU_hydrolase"/>
</dbReference>
<evidence type="ECO:0000259" key="9">
    <source>
        <dbReference type="Pfam" id="PF09349"/>
    </source>
</evidence>
<dbReference type="PANTHER" id="PTHR43466:SF1">
    <property type="entry name" value="2-OXO-4-HYDROXY-4-CARBOXY-5-UREIDOIMIDAZOLINE DECARBOXYLASE-RELATED"/>
    <property type="match status" value="1"/>
</dbReference>
<dbReference type="InterPro" id="IPR014306">
    <property type="entry name" value="Hydroxyisourate_hydrolase"/>
</dbReference>
<dbReference type="InterPro" id="IPR017580">
    <property type="entry name" value="OHCU_decarboxylase-1"/>
</dbReference>
<dbReference type="InterPro" id="IPR036817">
    <property type="entry name" value="Transthyretin/HIU_hydrolase_sf"/>
</dbReference>
<dbReference type="GeneID" id="95762125"/>
<accession>A0A9W6CKZ6</accession>
<dbReference type="Pfam" id="PF00576">
    <property type="entry name" value="Transthyretin"/>
    <property type="match status" value="1"/>
</dbReference>
<comment type="caution">
    <text evidence="10">The sequence shown here is derived from an EMBL/GenBank/DDBJ whole genome shotgun (WGS) entry which is preliminary data.</text>
</comment>
<evidence type="ECO:0000256" key="7">
    <source>
        <dbReference type="ARBA" id="ARBA00023239"/>
    </source>
</evidence>
<dbReference type="Pfam" id="PF09349">
    <property type="entry name" value="OHCU_decarbox"/>
    <property type="match status" value="1"/>
</dbReference>
<comment type="catalytic activity">
    <reaction evidence="1">
        <text>5-hydroxyisourate + H2O = 5-hydroxy-2-oxo-4-ureido-2,5-dihydro-1H-imidazole-5-carboxylate + H(+)</text>
        <dbReference type="Rhea" id="RHEA:23736"/>
        <dbReference type="ChEBI" id="CHEBI:15377"/>
        <dbReference type="ChEBI" id="CHEBI:15378"/>
        <dbReference type="ChEBI" id="CHEBI:18072"/>
        <dbReference type="ChEBI" id="CHEBI:58639"/>
        <dbReference type="EC" id="3.5.2.17"/>
    </reaction>
</comment>
<dbReference type="AlphaFoldDB" id="A0A9W6CKZ6"/>
<gene>
    <name evidence="11" type="ORF">GGQ86_001845</name>
    <name evidence="10" type="ORF">XFLAVUS301_13310</name>
</gene>
<dbReference type="GO" id="GO:0000255">
    <property type="term" value="P:allantoin metabolic process"/>
    <property type="evidence" value="ECO:0007669"/>
    <property type="project" value="InterPro"/>
</dbReference>
<dbReference type="GO" id="GO:0033971">
    <property type="term" value="F:hydroxyisourate hydrolase activity"/>
    <property type="evidence" value="ECO:0007669"/>
    <property type="project" value="UniProtKB-EC"/>
</dbReference>
<dbReference type="Proteomes" id="UP001144397">
    <property type="component" value="Unassembled WGS sequence"/>
</dbReference>
<dbReference type="InterPro" id="IPR036778">
    <property type="entry name" value="OHCU_decarboxylase_sf"/>
</dbReference>
<protein>
    <submittedName>
        <fullName evidence="11">2-oxo-4-hydroxy-4-carboxy-5-ureidoimidazoline decarboxylase</fullName>
        <ecNumber evidence="11">4.1.1.97</ecNumber>
    </submittedName>
</protein>
<dbReference type="SUPFAM" id="SSF158694">
    <property type="entry name" value="UraD-Like"/>
    <property type="match status" value="1"/>
</dbReference>
<dbReference type="NCBIfam" id="TIGR02962">
    <property type="entry name" value="hdxy_isourate"/>
    <property type="match status" value="1"/>
</dbReference>
<dbReference type="GO" id="GO:0019628">
    <property type="term" value="P:urate catabolic process"/>
    <property type="evidence" value="ECO:0007669"/>
    <property type="project" value="TreeGrafter"/>
</dbReference>
<reference evidence="11 13" key="2">
    <citation type="submission" date="2023-07" db="EMBL/GenBank/DDBJ databases">
        <title>Genomic Encyclopedia of Type Strains, Phase IV (KMG-IV): sequencing the most valuable type-strain genomes for metagenomic binning, comparative biology and taxonomic classification.</title>
        <authorList>
            <person name="Goeker M."/>
        </authorList>
    </citation>
    <scope>NUCLEOTIDE SEQUENCE [LARGE SCALE GENOMIC DNA]</scope>
    <source>
        <strain evidence="11 13">DSM 338</strain>
    </source>
</reference>
<evidence type="ECO:0000256" key="3">
    <source>
        <dbReference type="ARBA" id="ARBA00004754"/>
    </source>
</evidence>
<dbReference type="NCBIfam" id="TIGR03164">
    <property type="entry name" value="UHCUDC"/>
    <property type="match status" value="1"/>
</dbReference>
<keyword evidence="6" id="KW-0378">Hydrolase</keyword>
<evidence type="ECO:0000256" key="4">
    <source>
        <dbReference type="ARBA" id="ARBA00022631"/>
    </source>
</evidence>
<evidence type="ECO:0000259" key="8">
    <source>
        <dbReference type="Pfam" id="PF00576"/>
    </source>
</evidence>
<evidence type="ECO:0000313" key="10">
    <source>
        <dbReference type="EMBL" id="GLI21657.1"/>
    </source>
</evidence>
<name>A0A9W6CKZ6_XANFL</name>
<evidence type="ECO:0000313" key="11">
    <source>
        <dbReference type="EMBL" id="MDR6333381.1"/>
    </source>
</evidence>
<keyword evidence="7 11" id="KW-0456">Lyase</keyword>
<keyword evidence="5" id="KW-0210">Decarboxylase</keyword>
<keyword evidence="4" id="KW-0659">Purine metabolism</keyword>
<evidence type="ECO:0000313" key="12">
    <source>
        <dbReference type="Proteomes" id="UP001144397"/>
    </source>
</evidence>
<sequence length="292" mass="31489">MQNDLLRLDALNAMTAADFAAALGPVFENAPWVARNAAAARPFATLTALHKAMLTGIEALAAPALAEFLNGHPRLSPETLRRGTTAESTAEQTALGLDALDAEISARLDRLNAAYEARFGYPFILAVRKASLETLFATFERRLAASPEAERAEALAEVAAISWMRLLDRVRAAPTGSVSTHVLDTVRAAPAGGLGVELWRRESDGGMTRITSFVTNADGACDHHLLGGGDLAAGTYEWRYDTPTYFARHGYSTTARAYLGKVRVAFTVWNPEEHFHVPLLLSPGAYTTYRGS</sequence>
<feature type="domain" description="Transthyretin/hydroxyisourate hydrolase" evidence="8">
    <location>
        <begin position="178"/>
        <end position="291"/>
    </location>
</feature>
<keyword evidence="13" id="KW-1185">Reference proteome</keyword>